<dbReference type="GO" id="GO:0015667">
    <property type="term" value="F:site-specific DNA-methyltransferase (cytosine-N4-specific) activity"/>
    <property type="evidence" value="ECO:0007669"/>
    <property type="project" value="UniProtKB-EC"/>
</dbReference>
<dbReference type="InterPro" id="IPR017985">
    <property type="entry name" value="MeTrfase_CN4_CS"/>
</dbReference>
<dbReference type="GO" id="GO:0009307">
    <property type="term" value="P:DNA restriction-modification system"/>
    <property type="evidence" value="ECO:0007669"/>
    <property type="project" value="UniProtKB-KW"/>
</dbReference>
<evidence type="ECO:0000256" key="8">
    <source>
        <dbReference type="RuleBase" id="RU362026"/>
    </source>
</evidence>
<organism evidence="10 11">
    <name type="scientific">Haloplanus rubicundus</name>
    <dbReference type="NCBI Taxonomy" id="1547898"/>
    <lineage>
        <taxon>Archaea</taxon>
        <taxon>Methanobacteriati</taxon>
        <taxon>Methanobacteriota</taxon>
        <taxon>Stenosarchaea group</taxon>
        <taxon>Halobacteria</taxon>
        <taxon>Halobacteriales</taxon>
        <taxon>Haloferacaceae</taxon>
        <taxon>Haloplanus</taxon>
    </lineage>
</organism>
<protein>
    <recommendedName>
        <fullName evidence="8">Type II methyltransferase</fullName>
        <ecNumber evidence="8">2.1.1.113</ecNumber>
    </recommendedName>
    <alternativeName>
        <fullName evidence="8">N-4 cytosine-specific methyltransferase</fullName>
    </alternativeName>
</protein>
<dbReference type="Proteomes" id="UP000252985">
    <property type="component" value="Plasmid pCBA1112-01"/>
</dbReference>
<dbReference type="Pfam" id="PF01555">
    <property type="entry name" value="N6_N4_Mtase"/>
    <property type="match status" value="1"/>
</dbReference>
<dbReference type="AlphaFoldDB" id="A0A345E8B7"/>
<feature type="domain" description="DNA methylase N-4/N-6" evidence="9">
    <location>
        <begin position="41"/>
        <end position="373"/>
    </location>
</feature>
<dbReference type="EMBL" id="CP031147">
    <property type="protein sequence ID" value="AXG08439.1"/>
    <property type="molecule type" value="Genomic_DNA"/>
</dbReference>
<evidence type="ECO:0000313" key="10">
    <source>
        <dbReference type="EMBL" id="AXG08439.1"/>
    </source>
</evidence>
<evidence type="ECO:0000259" key="9">
    <source>
        <dbReference type="Pfam" id="PF01555"/>
    </source>
</evidence>
<dbReference type="SUPFAM" id="SSF53335">
    <property type="entry name" value="S-adenosyl-L-methionine-dependent methyltransferases"/>
    <property type="match status" value="1"/>
</dbReference>
<keyword evidence="4 8" id="KW-0949">S-adenosyl-L-methionine</keyword>
<dbReference type="Gene3D" id="3.40.50.150">
    <property type="entry name" value="Vaccinia Virus protein VP39"/>
    <property type="match status" value="2"/>
</dbReference>
<evidence type="ECO:0000256" key="3">
    <source>
        <dbReference type="ARBA" id="ARBA00022679"/>
    </source>
</evidence>
<sequence>MTDDPVVLDLMDSEPAYSSESGGLFQEDSRESLKQLPDGCIDLVVTSPPFALQHKKEYGNEDQEGYNDWFMEFAEEVHRVLAPHGSFVIEIGGAFEKGWPKRSIYQFQLLTRLVEEGDFDLAQDFYWYNPAKLPNPIEWVNVRKIRVTDAVTHIWWLSKDLNKDSAVKDGEHPQPEASNQRVLQEYSESHKNLLETAEYNDGKRGSGWDIDPESFANKNEGSIPDNLIEGHSAQGVLDRWDEISALKFLELISDEGPEDLSAGDLLRTLGMGGPNPDNLVEASNTASNTHYLRMCREFGFDHHPARFPRQIPEFFISFLTPDPPYDDWDRGTLDRPIVLDIFAGSNLTGKVAESKGRYWLGFEREEQYVQTSQFRFMDEDEIRDSLNDETSDFGEFAEVGND</sequence>
<keyword evidence="3 10" id="KW-0808">Transferase</keyword>
<evidence type="ECO:0000256" key="4">
    <source>
        <dbReference type="ARBA" id="ARBA00022691"/>
    </source>
</evidence>
<dbReference type="KEGG" id="haq:DU484_00450"/>
<dbReference type="InterPro" id="IPR001091">
    <property type="entry name" value="RM_Methyltransferase"/>
</dbReference>
<evidence type="ECO:0000256" key="5">
    <source>
        <dbReference type="ARBA" id="ARBA00022747"/>
    </source>
</evidence>
<comment type="catalytic activity">
    <reaction evidence="7 8">
        <text>a 2'-deoxycytidine in DNA + S-adenosyl-L-methionine = an N(4)-methyl-2'-deoxycytidine in DNA + S-adenosyl-L-homocysteine + H(+)</text>
        <dbReference type="Rhea" id="RHEA:16857"/>
        <dbReference type="Rhea" id="RHEA-COMP:11369"/>
        <dbReference type="Rhea" id="RHEA-COMP:13674"/>
        <dbReference type="ChEBI" id="CHEBI:15378"/>
        <dbReference type="ChEBI" id="CHEBI:57856"/>
        <dbReference type="ChEBI" id="CHEBI:59789"/>
        <dbReference type="ChEBI" id="CHEBI:85452"/>
        <dbReference type="ChEBI" id="CHEBI:137933"/>
        <dbReference type="EC" id="2.1.1.113"/>
    </reaction>
</comment>
<dbReference type="GO" id="GO:0032259">
    <property type="term" value="P:methylation"/>
    <property type="evidence" value="ECO:0007669"/>
    <property type="project" value="UniProtKB-KW"/>
</dbReference>
<dbReference type="REBASE" id="261363">
    <property type="entry name" value="M3.Hsp1112ORF430P"/>
</dbReference>
<geneLocation type="plasmid" evidence="11">
    <name>pcba1112-01</name>
</geneLocation>
<name>A0A345E8B7_9EURY</name>
<dbReference type="PRINTS" id="PR00508">
    <property type="entry name" value="S21N4MTFRASE"/>
</dbReference>
<dbReference type="InterPro" id="IPR029063">
    <property type="entry name" value="SAM-dependent_MTases_sf"/>
</dbReference>
<dbReference type="RefSeq" id="WP_114604763.1">
    <property type="nucleotide sequence ID" value="NZ_CP031147.1"/>
</dbReference>
<reference evidence="10 11" key="1">
    <citation type="submission" date="2018-07" db="EMBL/GenBank/DDBJ databases">
        <title>Genome sequences of Haloplanus sp. CBA1112.</title>
        <authorList>
            <person name="Kim Y.B."/>
            <person name="Roh S.W."/>
        </authorList>
    </citation>
    <scope>NUCLEOTIDE SEQUENCE [LARGE SCALE GENOMIC DNA]</scope>
    <source>
        <strain evidence="10 11">CBA1112</strain>
        <plasmid evidence="11">pcba1112-01</plasmid>
    </source>
</reference>
<evidence type="ECO:0000256" key="7">
    <source>
        <dbReference type="ARBA" id="ARBA00049120"/>
    </source>
</evidence>
<dbReference type="InterPro" id="IPR002941">
    <property type="entry name" value="DNA_methylase_N4/N6"/>
</dbReference>
<dbReference type="GO" id="GO:0008170">
    <property type="term" value="F:N-methyltransferase activity"/>
    <property type="evidence" value="ECO:0007669"/>
    <property type="project" value="InterPro"/>
</dbReference>
<keyword evidence="5 8" id="KW-0680">Restriction system</keyword>
<comment type="similarity">
    <text evidence="1">Belongs to the N(4)/N(6)-methyltransferase family. N(4) subfamily.</text>
</comment>
<keyword evidence="2 8" id="KW-0489">Methyltransferase</keyword>
<evidence type="ECO:0000256" key="6">
    <source>
        <dbReference type="ARBA" id="ARBA00023125"/>
    </source>
</evidence>
<accession>A0A345E8B7</accession>
<keyword evidence="10" id="KW-0614">Plasmid</keyword>
<proteinExistence type="inferred from homology"/>
<dbReference type="EC" id="2.1.1.113" evidence="8"/>
<dbReference type="GeneID" id="37285402"/>
<dbReference type="GO" id="GO:0003677">
    <property type="term" value="F:DNA binding"/>
    <property type="evidence" value="ECO:0007669"/>
    <property type="project" value="UniProtKB-KW"/>
</dbReference>
<evidence type="ECO:0000313" key="11">
    <source>
        <dbReference type="Proteomes" id="UP000252985"/>
    </source>
</evidence>
<keyword evidence="6" id="KW-0238">DNA-binding</keyword>
<evidence type="ECO:0000256" key="1">
    <source>
        <dbReference type="ARBA" id="ARBA00010203"/>
    </source>
</evidence>
<evidence type="ECO:0000256" key="2">
    <source>
        <dbReference type="ARBA" id="ARBA00022603"/>
    </source>
</evidence>
<gene>
    <name evidence="10" type="ORF">DU484_00450</name>
</gene>
<dbReference type="PROSITE" id="PS00093">
    <property type="entry name" value="N4_MTASE"/>
    <property type="match status" value="1"/>
</dbReference>